<dbReference type="RefSeq" id="WP_197611500.1">
    <property type="nucleotide sequence ID" value="NZ_JAHWBK010000001.1"/>
</dbReference>
<dbReference type="Proteomes" id="UP001208054">
    <property type="component" value="Unassembled WGS sequence"/>
</dbReference>
<accession>A0ABT2XA86</accession>
<name>A0ABT2XA86_9GAMM</name>
<proteinExistence type="predicted"/>
<evidence type="ECO:0000313" key="1">
    <source>
        <dbReference type="EMBL" id="MCV0322848.1"/>
    </source>
</evidence>
<evidence type="ECO:0000313" key="2">
    <source>
        <dbReference type="Proteomes" id="UP001208054"/>
    </source>
</evidence>
<reference evidence="1 2" key="1">
    <citation type="submission" date="2021-07" db="EMBL/GenBank/DDBJ databases">
        <title>Clinical implication of Pseudomonas aeruginosa: further insight on the antimicrobial resistance.</title>
        <authorList>
            <person name="Macori G."/>
            <person name="Fanning S."/>
            <person name="Alqahtani A."/>
        </authorList>
    </citation>
    <scope>NUCLEOTIDE SEQUENCE [LARGE SCALE GENOMIC DNA]</scope>
    <source>
        <strain evidence="1 2">CFS3442</strain>
    </source>
</reference>
<dbReference type="EMBL" id="JAHWBK010000001">
    <property type="protein sequence ID" value="MCV0322848.1"/>
    <property type="molecule type" value="Genomic_DNA"/>
</dbReference>
<protein>
    <submittedName>
        <fullName evidence="1">Uncharacterized protein</fullName>
    </submittedName>
</protein>
<comment type="caution">
    <text evidence="1">The sequence shown here is derived from an EMBL/GenBank/DDBJ whole genome shotgun (WGS) entry which is preliminary data.</text>
</comment>
<organism evidence="1 2">
    <name type="scientific">Stenotrophomonas riyadhensis</name>
    <dbReference type="NCBI Taxonomy" id="2859893"/>
    <lineage>
        <taxon>Bacteria</taxon>
        <taxon>Pseudomonadati</taxon>
        <taxon>Pseudomonadota</taxon>
        <taxon>Gammaproteobacteria</taxon>
        <taxon>Lysobacterales</taxon>
        <taxon>Lysobacteraceae</taxon>
        <taxon>Stenotrophomonas</taxon>
    </lineage>
</organism>
<sequence length="100" mass="11018">MFVIDLQHFLGDQGPVAQDSVELISRMPPLANCKAFFGEGGHDPDRPVAIPEPPDGRLYRLASLGHELKRLGLRLQPRPSARYALRHMSLVVGRGDPHSA</sequence>
<gene>
    <name evidence="1" type="ORF">KYJ44_00840</name>
</gene>
<keyword evidence="2" id="KW-1185">Reference proteome</keyword>